<keyword evidence="1" id="KW-0472">Membrane</keyword>
<dbReference type="GO" id="GO:0000271">
    <property type="term" value="P:polysaccharide biosynthetic process"/>
    <property type="evidence" value="ECO:0007669"/>
    <property type="project" value="TreeGrafter"/>
</dbReference>
<feature type="transmembrane region" description="Helical" evidence="1">
    <location>
        <begin position="21"/>
        <end position="40"/>
    </location>
</feature>
<sequence>MKQGLELNAGMRGGAGYLLELECVRGLAILLVFLFHALGVSVGQIDAPVPFWLSYIAAGSSGVTLFFVLSGFLLSLPWLRYASGEGHLPGVRNYYVARVLRIVPLYLVAVLFASVVTGNWAVGLRAALFQFVGFDIFPYSVVWWTLTTEVQFYLVLPLLALALLRPGWTRWVCVFAGVAWLGAYSYTFVYPGGDQPIRSYWLTKSLFGRLPAFLIGVLAAWCYLRCRGLGWERQRLAATLIIIGAWLCLGWVLQLSLELGKRSEWSWHLHHSYEALLWAIIVLALLLGAPFARRVLVNRSLAILGKLSYSLYLVHVPILFYLIYPVKQTAGDAYAGSVVSYLLPLAALILSLGLSFITYRLIELPFLNLKHRIPL</sequence>
<name>A0A5P9NGV6_9GAMM</name>
<feature type="transmembrane region" description="Helical" evidence="1">
    <location>
        <begin position="168"/>
        <end position="186"/>
    </location>
</feature>
<evidence type="ECO:0000259" key="2">
    <source>
        <dbReference type="Pfam" id="PF01757"/>
    </source>
</evidence>
<dbReference type="GO" id="GO:0016020">
    <property type="term" value="C:membrane"/>
    <property type="evidence" value="ECO:0007669"/>
    <property type="project" value="TreeGrafter"/>
</dbReference>
<feature type="transmembrane region" description="Helical" evidence="1">
    <location>
        <begin position="99"/>
        <end position="121"/>
    </location>
</feature>
<protein>
    <submittedName>
        <fullName evidence="3">Acyltransferase</fullName>
    </submittedName>
</protein>
<feature type="transmembrane region" description="Helical" evidence="1">
    <location>
        <begin position="141"/>
        <end position="161"/>
    </location>
</feature>
<feature type="transmembrane region" description="Helical" evidence="1">
    <location>
        <begin position="206"/>
        <end position="224"/>
    </location>
</feature>
<dbReference type="RefSeq" id="WP_152660878.1">
    <property type="nucleotide sequence ID" value="NZ_CP036422.1"/>
</dbReference>
<proteinExistence type="predicted"/>
<dbReference type="PANTHER" id="PTHR23028">
    <property type="entry name" value="ACETYLTRANSFERASE"/>
    <property type="match status" value="1"/>
</dbReference>
<dbReference type="EMBL" id="CP036422">
    <property type="protein sequence ID" value="QFU74769.1"/>
    <property type="molecule type" value="Genomic_DNA"/>
</dbReference>
<keyword evidence="1" id="KW-1133">Transmembrane helix</keyword>
<evidence type="ECO:0000313" key="4">
    <source>
        <dbReference type="Proteomes" id="UP000326287"/>
    </source>
</evidence>
<dbReference type="PANTHER" id="PTHR23028:SF53">
    <property type="entry name" value="ACYL_TRANSF_3 DOMAIN-CONTAINING PROTEIN"/>
    <property type="match status" value="1"/>
</dbReference>
<feature type="transmembrane region" description="Helical" evidence="1">
    <location>
        <begin position="236"/>
        <end position="255"/>
    </location>
</feature>
<feature type="domain" description="Acyltransferase 3" evidence="2">
    <location>
        <begin position="20"/>
        <end position="360"/>
    </location>
</feature>
<evidence type="ECO:0000313" key="3">
    <source>
        <dbReference type="EMBL" id="QFU74769.1"/>
    </source>
</evidence>
<organism evidence="3 4">
    <name type="scientific">Halioglobus maricola</name>
    <dbReference type="NCBI Taxonomy" id="2601894"/>
    <lineage>
        <taxon>Bacteria</taxon>
        <taxon>Pseudomonadati</taxon>
        <taxon>Pseudomonadota</taxon>
        <taxon>Gammaproteobacteria</taxon>
        <taxon>Cellvibrionales</taxon>
        <taxon>Halieaceae</taxon>
        <taxon>Halioglobus</taxon>
    </lineage>
</organism>
<dbReference type="InterPro" id="IPR050879">
    <property type="entry name" value="Acyltransferase_3"/>
</dbReference>
<feature type="transmembrane region" description="Helical" evidence="1">
    <location>
        <begin position="309"/>
        <end position="326"/>
    </location>
</feature>
<keyword evidence="1" id="KW-0812">Transmembrane</keyword>
<dbReference type="Proteomes" id="UP000326287">
    <property type="component" value="Chromosome"/>
</dbReference>
<feature type="transmembrane region" description="Helical" evidence="1">
    <location>
        <begin position="52"/>
        <end position="79"/>
    </location>
</feature>
<dbReference type="GO" id="GO:0016747">
    <property type="term" value="F:acyltransferase activity, transferring groups other than amino-acyl groups"/>
    <property type="evidence" value="ECO:0007669"/>
    <property type="project" value="InterPro"/>
</dbReference>
<keyword evidence="3" id="KW-0012">Acyltransferase</keyword>
<dbReference type="InterPro" id="IPR002656">
    <property type="entry name" value="Acyl_transf_3_dom"/>
</dbReference>
<keyword evidence="3" id="KW-0808">Transferase</keyword>
<feature type="transmembrane region" description="Helical" evidence="1">
    <location>
        <begin position="275"/>
        <end position="297"/>
    </location>
</feature>
<evidence type="ECO:0000256" key="1">
    <source>
        <dbReference type="SAM" id="Phobius"/>
    </source>
</evidence>
<reference evidence="3 4" key="1">
    <citation type="submission" date="2019-02" db="EMBL/GenBank/DDBJ databases">
        <authorList>
            <person name="Li S.-H."/>
        </authorList>
    </citation>
    <scope>NUCLEOTIDE SEQUENCE [LARGE SCALE GENOMIC DNA]</scope>
    <source>
        <strain evidence="3 4">IMCC14385</strain>
    </source>
</reference>
<dbReference type="KEGG" id="halc:EY643_03380"/>
<feature type="transmembrane region" description="Helical" evidence="1">
    <location>
        <begin position="338"/>
        <end position="362"/>
    </location>
</feature>
<dbReference type="OrthoDB" id="9767863at2"/>
<dbReference type="AlphaFoldDB" id="A0A5P9NGV6"/>
<accession>A0A5P9NGV6</accession>
<dbReference type="Pfam" id="PF01757">
    <property type="entry name" value="Acyl_transf_3"/>
    <property type="match status" value="1"/>
</dbReference>
<keyword evidence="4" id="KW-1185">Reference proteome</keyword>
<gene>
    <name evidence="3" type="ORF">EY643_03380</name>
</gene>